<feature type="signal peptide" evidence="1">
    <location>
        <begin position="1"/>
        <end position="23"/>
    </location>
</feature>
<evidence type="ECO:0008006" key="4">
    <source>
        <dbReference type="Google" id="ProtNLM"/>
    </source>
</evidence>
<dbReference type="eggNOG" id="COG3137">
    <property type="taxonomic scope" value="Bacteria"/>
</dbReference>
<sequence length="284" mass="30788">MNTLLKLASVSAIALLVASPVFAQSGLVGIDDLDDRIDDIAEDAQDNLEDGNDDGRFGPNNVPQGWRGSFALTGSAANGNTDTGELSAAGRLTYGIGSWNHLIGFAVEYGEANGTKNEEKFFGTYEGNRYFTDEFYAFGLARYEFDGVSVDDDGNVLDGDQQDAFIGFGPGYRVLNDQNHTWRVQAGPGVRYFSDITDESDTEIGFIASSRYYYGFNEQVSFTLDTDVLGSDVNTVLTNDAGINFKVTDTLSTRVSYRTEYNTDPAGGRKSTDNTLGLSLVLGF</sequence>
<dbReference type="AlphaFoldDB" id="F7ZAH4"/>
<name>F7ZAH4_ROSLO</name>
<dbReference type="Proteomes" id="UP000001353">
    <property type="component" value="Chromosome"/>
</dbReference>
<keyword evidence="3" id="KW-1185">Reference proteome</keyword>
<keyword evidence="1" id="KW-0732">Signal</keyword>
<feature type="chain" id="PRO_5003372965" description="Salt-induced outer membrane protein" evidence="1">
    <location>
        <begin position="24"/>
        <end position="284"/>
    </location>
</feature>
<dbReference type="STRING" id="391595.RLO149_c009600"/>
<dbReference type="Pfam" id="PF04338">
    <property type="entry name" value="DUF481"/>
    <property type="match status" value="1"/>
</dbReference>
<dbReference type="HOGENOM" id="CLU_058997_1_1_5"/>
<dbReference type="OrthoDB" id="7631035at2"/>
<proteinExistence type="predicted"/>
<protein>
    <recommendedName>
        <fullName evidence="4">Salt-induced outer membrane protein</fullName>
    </recommendedName>
</protein>
<evidence type="ECO:0000313" key="3">
    <source>
        <dbReference type="Proteomes" id="UP000001353"/>
    </source>
</evidence>
<dbReference type="EMBL" id="CP002623">
    <property type="protein sequence ID" value="AEI92974.1"/>
    <property type="molecule type" value="Genomic_DNA"/>
</dbReference>
<dbReference type="KEGG" id="rli:RLO149_c009600"/>
<reference evidence="2 3" key="1">
    <citation type="journal article" date="2011" name="BMC Genomics">
        <title>Comparative genome analysis and genome-guided physiological analysis of Roseobacter litoralis.</title>
        <authorList>
            <person name="Kalhoefer D."/>
            <person name="Thole S."/>
            <person name="Voget S."/>
            <person name="Lehmann R."/>
            <person name="Liesegang H."/>
            <person name="Wollher A."/>
            <person name="Daniel R."/>
            <person name="Simon M."/>
            <person name="Brinkhoff T."/>
        </authorList>
    </citation>
    <scope>NUCLEOTIDE SEQUENCE [LARGE SCALE GENOMIC DNA]</scope>
    <source>
        <strain evidence="3">ATCC 49566 / DSM 6996 / JCM 21268 / NBRC 15278 / OCh 149</strain>
    </source>
</reference>
<evidence type="ECO:0000313" key="2">
    <source>
        <dbReference type="EMBL" id="AEI92974.1"/>
    </source>
</evidence>
<evidence type="ECO:0000256" key="1">
    <source>
        <dbReference type="SAM" id="SignalP"/>
    </source>
</evidence>
<dbReference type="RefSeq" id="WP_013960914.1">
    <property type="nucleotide sequence ID" value="NC_015730.1"/>
</dbReference>
<accession>F7ZAH4</accession>
<gene>
    <name evidence="2" type="ordered locus">RLO149_c009600</name>
</gene>
<dbReference type="InterPro" id="IPR007433">
    <property type="entry name" value="DUF481"/>
</dbReference>
<organism evidence="2 3">
    <name type="scientific">Roseobacter litoralis (strain ATCC 49566 / DSM 6996 / JCM 21268 / NBRC 15278 / OCh 149)</name>
    <dbReference type="NCBI Taxonomy" id="391595"/>
    <lineage>
        <taxon>Bacteria</taxon>
        <taxon>Pseudomonadati</taxon>
        <taxon>Pseudomonadota</taxon>
        <taxon>Alphaproteobacteria</taxon>
        <taxon>Rhodobacterales</taxon>
        <taxon>Roseobacteraceae</taxon>
        <taxon>Roseobacter</taxon>
    </lineage>
</organism>